<dbReference type="RefSeq" id="WP_125484056.1">
    <property type="nucleotide sequence ID" value="NZ_RSDW01000001.1"/>
</dbReference>
<evidence type="ECO:0000256" key="1">
    <source>
        <dbReference type="ARBA" id="ARBA00006484"/>
    </source>
</evidence>
<keyword evidence="4" id="KW-1185">Reference proteome</keyword>
<dbReference type="PANTHER" id="PTHR43639:SF1">
    <property type="entry name" value="SHORT-CHAIN DEHYDROGENASE_REDUCTASE FAMILY PROTEIN"/>
    <property type="match status" value="1"/>
</dbReference>
<keyword evidence="2" id="KW-0560">Oxidoreductase</keyword>
<dbReference type="Pfam" id="PF13561">
    <property type="entry name" value="adh_short_C2"/>
    <property type="match status" value="1"/>
</dbReference>
<sequence length="258" mass="27879">MNPPSIFATYPSLADKVVLITGGGQGIGAAAVEQFALQGSRVVFLDVADDPSTTLVSNLTPRSTHAPLYRRCDLTDIPTLQSTIADISATLGSPQVLINNAASDERHHIEDVTPEYWHQRMSVNLNHQFFAAQAVIPGMKAAGQGSIVNMSSISSLIPTPDLTLYNMAKAAIVAMTRSLSRDLGPFNVRVNSVLPGAIFTEKQNRLYMSPAYKERIFAAQSLKRHILPEEVARLLLFLAADDSAAITGQNHIIDGGWI</sequence>
<reference evidence="3 4" key="1">
    <citation type="submission" date="2018-12" db="EMBL/GenBank/DDBJ databases">
        <title>Sequencing of bacterial isolates from soil warming experiment in Harvard Forest, Massachusetts, USA.</title>
        <authorList>
            <person name="Deangelis K."/>
        </authorList>
    </citation>
    <scope>NUCLEOTIDE SEQUENCE [LARGE SCALE GENOMIC DNA]</scope>
    <source>
        <strain evidence="3 4">EB153</strain>
    </source>
</reference>
<dbReference type="PRINTS" id="PR00080">
    <property type="entry name" value="SDRFAMILY"/>
</dbReference>
<accession>A0A3R9WEK1</accession>
<dbReference type="FunFam" id="3.40.50.720:FF:000084">
    <property type="entry name" value="Short-chain dehydrogenase reductase"/>
    <property type="match status" value="1"/>
</dbReference>
<proteinExistence type="inferred from homology"/>
<dbReference type="SUPFAM" id="SSF51735">
    <property type="entry name" value="NAD(P)-binding Rossmann-fold domains"/>
    <property type="match status" value="1"/>
</dbReference>
<dbReference type="CDD" id="cd05233">
    <property type="entry name" value="SDR_c"/>
    <property type="match status" value="1"/>
</dbReference>
<organism evidence="3 4">
    <name type="scientific">Edaphobacter aggregans</name>
    <dbReference type="NCBI Taxonomy" id="570835"/>
    <lineage>
        <taxon>Bacteria</taxon>
        <taxon>Pseudomonadati</taxon>
        <taxon>Acidobacteriota</taxon>
        <taxon>Terriglobia</taxon>
        <taxon>Terriglobales</taxon>
        <taxon>Acidobacteriaceae</taxon>
        <taxon>Edaphobacter</taxon>
    </lineage>
</organism>
<comment type="caution">
    <text evidence="3">The sequence shown here is derived from an EMBL/GenBank/DDBJ whole genome shotgun (WGS) entry which is preliminary data.</text>
</comment>
<protein>
    <submittedName>
        <fullName evidence="3">NAD(P)-dependent dehydrogenase (Short-subunit alcohol dehydrogenase family)</fullName>
    </submittedName>
</protein>
<name>A0A3R9WEK1_9BACT</name>
<evidence type="ECO:0000256" key="2">
    <source>
        <dbReference type="ARBA" id="ARBA00023002"/>
    </source>
</evidence>
<dbReference type="Gene3D" id="3.40.50.720">
    <property type="entry name" value="NAD(P)-binding Rossmann-like Domain"/>
    <property type="match status" value="1"/>
</dbReference>
<dbReference type="OrthoDB" id="9803333at2"/>
<dbReference type="InterPro" id="IPR002347">
    <property type="entry name" value="SDR_fam"/>
</dbReference>
<dbReference type="InterPro" id="IPR036291">
    <property type="entry name" value="NAD(P)-bd_dom_sf"/>
</dbReference>
<dbReference type="AlphaFoldDB" id="A0A3R9WEK1"/>
<dbReference type="PANTHER" id="PTHR43639">
    <property type="entry name" value="OXIDOREDUCTASE, SHORT-CHAIN DEHYDROGENASE/REDUCTASE FAMILY (AFU_ORTHOLOGUE AFUA_5G02870)"/>
    <property type="match status" value="1"/>
</dbReference>
<dbReference type="InterPro" id="IPR020904">
    <property type="entry name" value="Sc_DH/Rdtase_CS"/>
</dbReference>
<comment type="similarity">
    <text evidence="1">Belongs to the short-chain dehydrogenases/reductases (SDR) family.</text>
</comment>
<dbReference type="Proteomes" id="UP000269669">
    <property type="component" value="Unassembled WGS sequence"/>
</dbReference>
<evidence type="ECO:0000313" key="4">
    <source>
        <dbReference type="Proteomes" id="UP000269669"/>
    </source>
</evidence>
<evidence type="ECO:0000313" key="3">
    <source>
        <dbReference type="EMBL" id="RSL15299.1"/>
    </source>
</evidence>
<dbReference type="GO" id="GO:0016491">
    <property type="term" value="F:oxidoreductase activity"/>
    <property type="evidence" value="ECO:0007669"/>
    <property type="project" value="UniProtKB-KW"/>
</dbReference>
<gene>
    <name evidence="3" type="ORF">EDE15_0783</name>
</gene>
<dbReference type="PROSITE" id="PS00061">
    <property type="entry name" value="ADH_SHORT"/>
    <property type="match status" value="1"/>
</dbReference>
<dbReference type="PRINTS" id="PR00081">
    <property type="entry name" value="GDHRDH"/>
</dbReference>
<dbReference type="EMBL" id="RSDW01000001">
    <property type="protein sequence ID" value="RSL15299.1"/>
    <property type="molecule type" value="Genomic_DNA"/>
</dbReference>